<dbReference type="EMBL" id="DS268407">
    <property type="protein sequence ID" value="EFO82272.1"/>
    <property type="molecule type" value="Genomic_DNA"/>
</dbReference>
<evidence type="ECO:0000256" key="1">
    <source>
        <dbReference type="SAM" id="MobiDB-lite"/>
    </source>
</evidence>
<reference evidence="2" key="1">
    <citation type="submission" date="2007-07" db="EMBL/GenBank/DDBJ databases">
        <title>PCAP assembly of the Caenorhabditis remanei genome.</title>
        <authorList>
            <consortium name="The Caenorhabditis remanei Sequencing Consortium"/>
            <person name="Wilson R.K."/>
        </authorList>
    </citation>
    <scope>NUCLEOTIDE SEQUENCE [LARGE SCALE GENOMIC DNA]</scope>
    <source>
        <strain evidence="2">PB4641</strain>
    </source>
</reference>
<proteinExistence type="predicted"/>
<gene>
    <name evidence="2" type="ORF">CRE_00088</name>
</gene>
<dbReference type="AlphaFoldDB" id="E3LD38"/>
<name>E3LD38_CAERE</name>
<feature type="compositionally biased region" description="Basic and acidic residues" evidence="1">
    <location>
        <begin position="1"/>
        <end position="24"/>
    </location>
</feature>
<dbReference type="InParanoid" id="E3LD38"/>
<protein>
    <submittedName>
        <fullName evidence="2">Uncharacterized protein</fullName>
    </submittedName>
</protein>
<dbReference type="KEGG" id="crq:GCK72_024719"/>
<accession>E3LD38</accession>
<feature type="compositionally biased region" description="Polar residues" evidence="1">
    <location>
        <begin position="45"/>
        <end position="62"/>
    </location>
</feature>
<dbReference type="Proteomes" id="UP000008281">
    <property type="component" value="Unassembled WGS sequence"/>
</dbReference>
<sequence length="89" mass="10118">MSDKPKVDLRWRKIKEHTWEEKTPQTRNDPASVGTPGTSDKPVIETQTGPATDTNQKPVTNNASNLVKTMFHLRTKEKKEEAVLEFSQI</sequence>
<dbReference type="GeneID" id="9824424"/>
<evidence type="ECO:0000313" key="3">
    <source>
        <dbReference type="Proteomes" id="UP000008281"/>
    </source>
</evidence>
<feature type="region of interest" description="Disordered" evidence="1">
    <location>
        <begin position="1"/>
        <end position="62"/>
    </location>
</feature>
<organism evidence="3">
    <name type="scientific">Caenorhabditis remanei</name>
    <name type="common">Caenorhabditis vulgaris</name>
    <dbReference type="NCBI Taxonomy" id="31234"/>
    <lineage>
        <taxon>Eukaryota</taxon>
        <taxon>Metazoa</taxon>
        <taxon>Ecdysozoa</taxon>
        <taxon>Nematoda</taxon>
        <taxon>Chromadorea</taxon>
        <taxon>Rhabditida</taxon>
        <taxon>Rhabditina</taxon>
        <taxon>Rhabditomorpha</taxon>
        <taxon>Rhabditoidea</taxon>
        <taxon>Rhabditidae</taxon>
        <taxon>Peloderinae</taxon>
        <taxon>Caenorhabditis</taxon>
    </lineage>
</organism>
<dbReference type="RefSeq" id="XP_003117674.2">
    <property type="nucleotide sequence ID" value="XM_003117626.2"/>
</dbReference>
<evidence type="ECO:0000313" key="2">
    <source>
        <dbReference type="EMBL" id="EFO82272.1"/>
    </source>
</evidence>
<dbReference type="HOGENOM" id="CLU_2456903_0_0_1"/>
<dbReference type="CTD" id="9824424"/>
<keyword evidence="3" id="KW-1185">Reference proteome</keyword>